<evidence type="ECO:0000256" key="3">
    <source>
        <dbReference type="ARBA" id="ARBA00006924"/>
    </source>
</evidence>
<comment type="similarity">
    <text evidence="3">Belongs to the sirtuin family. Class I subfamily.</text>
</comment>
<dbReference type="InterPro" id="IPR029035">
    <property type="entry name" value="DHS-like_NAD/FAD-binding_dom"/>
</dbReference>
<dbReference type="PROSITE" id="PS50305">
    <property type="entry name" value="SIRTUIN"/>
    <property type="match status" value="1"/>
</dbReference>
<accession>A0A409XUP3</accession>
<keyword evidence="13" id="KW-1185">Reference proteome</keyword>
<feature type="domain" description="Deacetylase sirtuin-type" evidence="11">
    <location>
        <begin position="191"/>
        <end position="504"/>
    </location>
</feature>
<dbReference type="Pfam" id="PF02146">
    <property type="entry name" value="SIR2"/>
    <property type="match status" value="2"/>
</dbReference>
<dbReference type="Gene3D" id="3.40.50.1220">
    <property type="entry name" value="TPP-binding domain"/>
    <property type="match status" value="1"/>
</dbReference>
<dbReference type="GO" id="GO:0005634">
    <property type="term" value="C:nucleus"/>
    <property type="evidence" value="ECO:0007669"/>
    <property type="project" value="TreeGrafter"/>
</dbReference>
<dbReference type="GO" id="GO:0046872">
    <property type="term" value="F:metal ion binding"/>
    <property type="evidence" value="ECO:0007669"/>
    <property type="project" value="UniProtKB-KW"/>
</dbReference>
<evidence type="ECO:0000256" key="9">
    <source>
        <dbReference type="PROSITE-ProRule" id="PRU00236"/>
    </source>
</evidence>
<dbReference type="InterPro" id="IPR050134">
    <property type="entry name" value="NAD-dep_sirtuin_deacylases"/>
</dbReference>
<dbReference type="GO" id="GO:0005739">
    <property type="term" value="C:mitochondrion"/>
    <property type="evidence" value="ECO:0007669"/>
    <property type="project" value="UniProtKB-SubCell"/>
</dbReference>
<feature type="compositionally biased region" description="Acidic residues" evidence="10">
    <location>
        <begin position="86"/>
        <end position="98"/>
    </location>
</feature>
<gene>
    <name evidence="12" type="ORF">CVT25_002539</name>
</gene>
<feature type="region of interest" description="Disordered" evidence="10">
    <location>
        <begin position="75"/>
        <end position="117"/>
    </location>
</feature>
<dbReference type="InterPro" id="IPR026590">
    <property type="entry name" value="Ssirtuin_cat_dom"/>
</dbReference>
<reference evidence="12 13" key="1">
    <citation type="journal article" date="2018" name="Evol. Lett.">
        <title>Horizontal gene cluster transfer increased hallucinogenic mushroom diversity.</title>
        <authorList>
            <person name="Reynolds H.T."/>
            <person name="Vijayakumar V."/>
            <person name="Gluck-Thaler E."/>
            <person name="Korotkin H.B."/>
            <person name="Matheny P.B."/>
            <person name="Slot J.C."/>
        </authorList>
    </citation>
    <scope>NUCLEOTIDE SEQUENCE [LARGE SCALE GENOMIC DNA]</scope>
    <source>
        <strain evidence="12 13">2631</strain>
    </source>
</reference>
<proteinExistence type="inferred from homology"/>
<feature type="binding site" evidence="9">
    <location>
        <position position="371"/>
    </location>
    <ligand>
        <name>Zn(2+)</name>
        <dbReference type="ChEBI" id="CHEBI:29105"/>
    </ligand>
</feature>
<evidence type="ECO:0000256" key="10">
    <source>
        <dbReference type="SAM" id="MobiDB-lite"/>
    </source>
</evidence>
<evidence type="ECO:0000256" key="2">
    <source>
        <dbReference type="ARBA" id="ARBA00004173"/>
    </source>
</evidence>
<dbReference type="FunCoup" id="A0A409XUP3">
    <property type="interactions" value="223"/>
</dbReference>
<feature type="active site" description="Proton acceptor" evidence="9">
    <location>
        <position position="339"/>
    </location>
</feature>
<feature type="compositionally biased region" description="Polar residues" evidence="10">
    <location>
        <begin position="1"/>
        <end position="17"/>
    </location>
</feature>
<evidence type="ECO:0000256" key="5">
    <source>
        <dbReference type="ARBA" id="ARBA00022723"/>
    </source>
</evidence>
<feature type="compositionally biased region" description="Polar residues" evidence="10">
    <location>
        <begin position="514"/>
        <end position="524"/>
    </location>
</feature>
<keyword evidence="5 9" id="KW-0479">Metal-binding</keyword>
<organism evidence="12 13">
    <name type="scientific">Psilocybe cyanescens</name>
    <dbReference type="NCBI Taxonomy" id="93625"/>
    <lineage>
        <taxon>Eukaryota</taxon>
        <taxon>Fungi</taxon>
        <taxon>Dikarya</taxon>
        <taxon>Basidiomycota</taxon>
        <taxon>Agaricomycotina</taxon>
        <taxon>Agaricomycetes</taxon>
        <taxon>Agaricomycetidae</taxon>
        <taxon>Agaricales</taxon>
        <taxon>Agaricineae</taxon>
        <taxon>Strophariaceae</taxon>
        <taxon>Psilocybe</taxon>
    </lineage>
</organism>
<evidence type="ECO:0000256" key="7">
    <source>
        <dbReference type="ARBA" id="ARBA00023027"/>
    </source>
</evidence>
<dbReference type="PANTHER" id="PTHR11085">
    <property type="entry name" value="NAD-DEPENDENT PROTEIN DEACYLASE SIRTUIN-5, MITOCHONDRIAL-RELATED"/>
    <property type="match status" value="1"/>
</dbReference>
<dbReference type="EMBL" id="NHYD01000343">
    <property type="protein sequence ID" value="PPQ94448.1"/>
    <property type="molecule type" value="Genomic_DNA"/>
</dbReference>
<evidence type="ECO:0000256" key="6">
    <source>
        <dbReference type="ARBA" id="ARBA00022833"/>
    </source>
</evidence>
<dbReference type="InterPro" id="IPR026591">
    <property type="entry name" value="Sirtuin_cat_small_dom_sf"/>
</dbReference>
<dbReference type="AlphaFoldDB" id="A0A409XUP3"/>
<dbReference type="STRING" id="93625.A0A409XUP3"/>
<feature type="binding site" evidence="9">
    <location>
        <position position="374"/>
    </location>
    <ligand>
        <name>Zn(2+)</name>
        <dbReference type="ChEBI" id="CHEBI:29105"/>
    </ligand>
</feature>
<evidence type="ECO:0000259" key="11">
    <source>
        <dbReference type="PROSITE" id="PS50305"/>
    </source>
</evidence>
<dbReference type="GO" id="GO:0046970">
    <property type="term" value="F:histone H4K16 deacetylase activity, NAD-dependent"/>
    <property type="evidence" value="ECO:0007669"/>
    <property type="project" value="TreeGrafter"/>
</dbReference>
<dbReference type="GO" id="GO:0070403">
    <property type="term" value="F:NAD+ binding"/>
    <property type="evidence" value="ECO:0007669"/>
    <property type="project" value="InterPro"/>
</dbReference>
<feature type="binding site" evidence="9">
    <location>
        <position position="350"/>
    </location>
    <ligand>
        <name>Zn(2+)</name>
        <dbReference type="ChEBI" id="CHEBI:29105"/>
    </ligand>
</feature>
<evidence type="ECO:0000313" key="13">
    <source>
        <dbReference type="Proteomes" id="UP000283269"/>
    </source>
</evidence>
<dbReference type="SUPFAM" id="SSF52467">
    <property type="entry name" value="DHS-like NAD/FAD-binding domain"/>
    <property type="match status" value="1"/>
</dbReference>
<dbReference type="PANTHER" id="PTHR11085:SF9">
    <property type="entry name" value="NAD-DEPENDENT PROTEIN DEACETYLASE SIRTUIN-1"/>
    <property type="match status" value="1"/>
</dbReference>
<comment type="cofactor">
    <cofactor evidence="1">
        <name>Zn(2+)</name>
        <dbReference type="ChEBI" id="CHEBI:29105"/>
    </cofactor>
</comment>
<feature type="compositionally biased region" description="Polar residues" evidence="10">
    <location>
        <begin position="583"/>
        <end position="602"/>
    </location>
</feature>
<evidence type="ECO:0000313" key="12">
    <source>
        <dbReference type="EMBL" id="PPQ94448.1"/>
    </source>
</evidence>
<evidence type="ECO:0000256" key="1">
    <source>
        <dbReference type="ARBA" id="ARBA00001947"/>
    </source>
</evidence>
<dbReference type="InterPro" id="IPR003000">
    <property type="entry name" value="Sirtuin"/>
</dbReference>
<keyword evidence="8" id="KW-0496">Mitochondrion</keyword>
<protein>
    <recommendedName>
        <fullName evidence="11">Deacetylase sirtuin-type domain-containing protein</fullName>
    </recommendedName>
</protein>
<name>A0A409XUP3_PSICY</name>
<keyword evidence="4" id="KW-0808">Transferase</keyword>
<comment type="subcellular location">
    <subcellularLocation>
        <location evidence="2">Mitochondrion</location>
    </subcellularLocation>
</comment>
<feature type="region of interest" description="Disordered" evidence="10">
    <location>
        <begin position="1"/>
        <end position="23"/>
    </location>
</feature>
<feature type="region of interest" description="Disordered" evidence="10">
    <location>
        <begin position="510"/>
        <end position="550"/>
    </location>
</feature>
<dbReference type="Proteomes" id="UP000283269">
    <property type="component" value="Unassembled WGS sequence"/>
</dbReference>
<evidence type="ECO:0000256" key="8">
    <source>
        <dbReference type="ARBA" id="ARBA00023128"/>
    </source>
</evidence>
<dbReference type="OrthoDB" id="420264at2759"/>
<evidence type="ECO:0000256" key="4">
    <source>
        <dbReference type="ARBA" id="ARBA00022679"/>
    </source>
</evidence>
<comment type="caution">
    <text evidence="12">The sequence shown here is derived from an EMBL/GenBank/DDBJ whole genome shotgun (WGS) entry which is preliminary data.</text>
</comment>
<sequence length="617" mass="68824">MNASHVSVTLDSESVVHQSDHRDPLAASNQSIATFHNEILSRQVQAFLEASEDVDVDAETIEDILSVLINIDENDENCEPSSDLHIDEDEESHDEDSQEISTLFPGMPENAENRAKDTWSKEEIKKMTHLLKERGSSAFIEEYVRARNIPITKLLEAFNVELCPELQTRRPQTLLYFLRVALSHQLRNRDKLPQYNTISDAVNLIRNSQRILILTGAGISVSCGIPDFRSRDGLYASLKGKGEYELDDPQQMFDIQYFKENPSGIFAFFIPLQGKFHLSVKDTGVTGKNSQIYPSNFVPSPCHRFIKQVEDRGKLLRNYTQNIDTLETLAGVKKVLQCHGSFATASCLQCRQRVPGIEIEADILSHKVPLCKICNAVPSVSIRRKGKISKKKAKGQWDSDVEDESDEPAYPPGIMKPDITFFGEKLTDAFDHSLAEDRSKVDLLLVIGTSLKVSPVAEILSHLPHSIPQILINKTPIRHINPDIMLLGNADNIVLYLCKELGWELPVLPEVVPTPNSNVPTTRLQPPRGNLKKRVSTDDSDLEASRNPERVGESHVWLFDGADGGKWLQQLKSKLGIPKSAPASATNSGYNTRQSTPGTSPQKVEADGRRTKKARAT</sequence>
<keyword evidence="7" id="KW-0520">NAD</keyword>
<feature type="binding site" evidence="9">
    <location>
        <position position="347"/>
    </location>
    <ligand>
        <name>Zn(2+)</name>
        <dbReference type="ChEBI" id="CHEBI:29105"/>
    </ligand>
</feature>
<keyword evidence="6 9" id="KW-0862">Zinc</keyword>
<feature type="region of interest" description="Disordered" evidence="10">
    <location>
        <begin position="578"/>
        <end position="617"/>
    </location>
</feature>
<dbReference type="InParanoid" id="A0A409XUP3"/>
<dbReference type="Gene3D" id="3.30.1600.10">
    <property type="entry name" value="SIR2/SIRT2 'Small Domain"/>
    <property type="match status" value="1"/>
</dbReference>